<dbReference type="AlphaFoldDB" id="A0A0X8DDD5"/>
<dbReference type="Gene3D" id="3.40.50.300">
    <property type="entry name" value="P-loop containing nucleotide triphosphate hydrolases"/>
    <property type="match status" value="1"/>
</dbReference>
<dbReference type="InterPro" id="IPR005144">
    <property type="entry name" value="ATP-cone_dom"/>
</dbReference>
<keyword evidence="5" id="KW-0808">Transferase</keyword>
<dbReference type="GO" id="GO:0016301">
    <property type="term" value="F:kinase activity"/>
    <property type="evidence" value="ECO:0007669"/>
    <property type="project" value="UniProtKB-KW"/>
</dbReference>
<accession>A0A0X8DDD5</accession>
<sequence length="480" mass="54640">MDEVFVRLRRGRWPLSKGLLVEALLPLGVPTEVAHALAHTVEERLKRLRRKGGVTPRTLRRIFLEEVERELGPEKARLLAKQTLPFEEIFVVEGRKQRPFSKGLLTRSLEDAGFSLREAHELAKAVERRLRLEGVRRIPAKRLEKVVAEEARRLYGPEAGERYRARLLYAGELFVEEAPGAPRVPFSKGILAQSLMAIGLSPDRAFRLAREMEVALHREGVQVIRRDELRRRVHQALLREAGEEMARRYLILRSLRKQPRPVHILIGGVTGVGKSVLASALAYRLGITHIVPSDAVREVFRASLSKDLLPTLHLSTFEAWRALSPGLGLEGESYEVQVMRGFLDQVAKVAVGLKAIQERSALEGTSIVLEGVHVVPRFLQHPYQDRVFTIPMLVAVQDENLHRDRFLLRDRETGHARPKERYLQHFEEIRLIQNHLLRWAREEGIPVIPGEDLDEGIEKALEVLVAYLEAQGQRLEEAHA</sequence>
<dbReference type="RefSeq" id="WP_060384671.1">
    <property type="nucleotide sequence ID" value="NZ_CP014141.1"/>
</dbReference>
<protein>
    <submittedName>
        <fullName evidence="5">2-phosphoglycerate kinase</fullName>
    </submittedName>
</protein>
<feature type="domain" description="ATP-cone" evidence="4">
    <location>
        <begin position="173"/>
        <end position="260"/>
    </location>
</feature>
<dbReference type="KEGG" id="tpar:AV541_08230"/>
<evidence type="ECO:0000313" key="6">
    <source>
        <dbReference type="Proteomes" id="UP000061630"/>
    </source>
</evidence>
<name>A0A0X8DDD5_9DEIN</name>
<organism evidence="5 6">
    <name type="scientific">Thermus parvatiensis</name>
    <dbReference type="NCBI Taxonomy" id="456163"/>
    <lineage>
        <taxon>Bacteria</taxon>
        <taxon>Thermotogati</taxon>
        <taxon>Deinococcota</taxon>
        <taxon>Deinococci</taxon>
        <taxon>Thermales</taxon>
        <taxon>Thermaceae</taxon>
        <taxon>Thermus</taxon>
    </lineage>
</organism>
<dbReference type="GO" id="GO:0005524">
    <property type="term" value="F:ATP binding"/>
    <property type="evidence" value="ECO:0007669"/>
    <property type="project" value="UniProtKB-UniRule"/>
</dbReference>
<evidence type="ECO:0000259" key="4">
    <source>
        <dbReference type="PROSITE" id="PS51161"/>
    </source>
</evidence>
<dbReference type="Proteomes" id="UP000061630">
    <property type="component" value="Chromosome"/>
</dbReference>
<keyword evidence="2 3" id="KW-0067">ATP-binding</keyword>
<gene>
    <name evidence="5" type="ORF">AV541_08230</name>
</gene>
<feature type="domain" description="ATP-cone" evidence="4">
    <location>
        <begin position="87"/>
        <end position="171"/>
    </location>
</feature>
<keyword evidence="5" id="KW-0418">Kinase</keyword>
<dbReference type="SUPFAM" id="SSF52540">
    <property type="entry name" value="P-loop containing nucleoside triphosphate hydrolases"/>
    <property type="match status" value="1"/>
</dbReference>
<dbReference type="EMBL" id="CP014141">
    <property type="protein sequence ID" value="AMA75950.1"/>
    <property type="molecule type" value="Genomic_DNA"/>
</dbReference>
<dbReference type="NCBIfam" id="NF008994">
    <property type="entry name" value="PRK12337.1"/>
    <property type="match status" value="1"/>
</dbReference>
<reference evidence="5 6" key="1">
    <citation type="submission" date="2016-01" db="EMBL/GenBank/DDBJ databases">
        <title>Genome sequence of Thermus parvatiensis, a thermophile isolated from a hot water spring.</title>
        <authorList>
            <person name="Tripathi C."/>
            <person name="Lal R."/>
        </authorList>
    </citation>
    <scope>NUCLEOTIDE SEQUENCE [LARGE SCALE GENOMIC DNA]</scope>
    <source>
        <strain evidence="5 6">RL</strain>
    </source>
</reference>
<dbReference type="PANTHER" id="PTHR33477:SF3">
    <property type="entry name" value="P-LOOP NTPASE DOMAIN-CONTAINING PROTEIN LPA1 HOMOLOG 1"/>
    <property type="match status" value="1"/>
</dbReference>
<evidence type="ECO:0000313" key="5">
    <source>
        <dbReference type="EMBL" id="AMA75950.1"/>
    </source>
</evidence>
<dbReference type="PANTHER" id="PTHR33477">
    <property type="entry name" value="P-LOOP NTPASE DOMAIN-CONTAINING PROTEIN LPA1 HOMOLOG 1"/>
    <property type="match status" value="1"/>
</dbReference>
<dbReference type="Pfam" id="PF03477">
    <property type="entry name" value="ATP-cone"/>
    <property type="match status" value="1"/>
</dbReference>
<evidence type="ECO:0000256" key="1">
    <source>
        <dbReference type="ARBA" id="ARBA00022741"/>
    </source>
</evidence>
<evidence type="ECO:0000256" key="3">
    <source>
        <dbReference type="PROSITE-ProRule" id="PRU00492"/>
    </source>
</evidence>
<evidence type="ECO:0000256" key="2">
    <source>
        <dbReference type="ARBA" id="ARBA00022840"/>
    </source>
</evidence>
<proteinExistence type="predicted"/>
<dbReference type="InterPro" id="IPR027417">
    <property type="entry name" value="P-loop_NTPase"/>
</dbReference>
<dbReference type="PROSITE" id="PS51161">
    <property type="entry name" value="ATP_CONE"/>
    <property type="match status" value="2"/>
</dbReference>
<keyword evidence="1 3" id="KW-0547">Nucleotide-binding</keyword>